<evidence type="ECO:0000256" key="1">
    <source>
        <dbReference type="ARBA" id="ARBA00023172"/>
    </source>
</evidence>
<sequence length="106" mass="11957">MEAVFPDSLGNWRDPSNVRRVWREVRDELELEGFVSHTLRKTVASFLDDAGVSTRKISDQLGHAKVSMTQDRYLGRRLTDRWTAKVLEGLFGVPADEKSPKSVPGS</sequence>
<keyword evidence="1" id="KW-0233">DNA recombination</keyword>
<dbReference type="InterPro" id="IPR002104">
    <property type="entry name" value="Integrase_catalytic"/>
</dbReference>
<name>A0ABP4AV24_9PSEU</name>
<evidence type="ECO:0000259" key="2">
    <source>
        <dbReference type="PROSITE" id="PS51898"/>
    </source>
</evidence>
<dbReference type="InterPro" id="IPR013762">
    <property type="entry name" value="Integrase-like_cat_sf"/>
</dbReference>
<dbReference type="PROSITE" id="PS51898">
    <property type="entry name" value="TYR_RECOMBINASE"/>
    <property type="match status" value="1"/>
</dbReference>
<accession>A0ABP4AV24</accession>
<dbReference type="SUPFAM" id="SSF56349">
    <property type="entry name" value="DNA breaking-rejoining enzymes"/>
    <property type="match status" value="1"/>
</dbReference>
<comment type="caution">
    <text evidence="3">The sequence shown here is derived from an EMBL/GenBank/DDBJ whole genome shotgun (WGS) entry which is preliminary data.</text>
</comment>
<dbReference type="EMBL" id="BAAAHP010000104">
    <property type="protein sequence ID" value="GAA0941618.1"/>
    <property type="molecule type" value="Genomic_DNA"/>
</dbReference>
<dbReference type="InterPro" id="IPR011010">
    <property type="entry name" value="DNA_brk_join_enz"/>
</dbReference>
<proteinExistence type="predicted"/>
<reference evidence="4" key="1">
    <citation type="journal article" date="2019" name="Int. J. Syst. Evol. Microbiol.">
        <title>The Global Catalogue of Microorganisms (GCM) 10K type strain sequencing project: providing services to taxonomists for standard genome sequencing and annotation.</title>
        <authorList>
            <consortium name="The Broad Institute Genomics Platform"/>
            <consortium name="The Broad Institute Genome Sequencing Center for Infectious Disease"/>
            <person name="Wu L."/>
            <person name="Ma J."/>
        </authorList>
    </citation>
    <scope>NUCLEOTIDE SEQUENCE [LARGE SCALE GENOMIC DNA]</scope>
    <source>
        <strain evidence="4">JCM 11117</strain>
    </source>
</reference>
<dbReference type="Pfam" id="PF00589">
    <property type="entry name" value="Phage_integrase"/>
    <property type="match status" value="1"/>
</dbReference>
<keyword evidence="4" id="KW-1185">Reference proteome</keyword>
<evidence type="ECO:0000313" key="3">
    <source>
        <dbReference type="EMBL" id="GAA0941618.1"/>
    </source>
</evidence>
<gene>
    <name evidence="3" type="ORF">GCM10009559_37290</name>
</gene>
<dbReference type="Proteomes" id="UP001499967">
    <property type="component" value="Unassembled WGS sequence"/>
</dbReference>
<organism evidence="3 4">
    <name type="scientific">Pseudonocardia zijingensis</name>
    <dbReference type="NCBI Taxonomy" id="153376"/>
    <lineage>
        <taxon>Bacteria</taxon>
        <taxon>Bacillati</taxon>
        <taxon>Actinomycetota</taxon>
        <taxon>Actinomycetes</taxon>
        <taxon>Pseudonocardiales</taxon>
        <taxon>Pseudonocardiaceae</taxon>
        <taxon>Pseudonocardia</taxon>
    </lineage>
</organism>
<protein>
    <recommendedName>
        <fullName evidence="2">Tyr recombinase domain-containing protein</fullName>
    </recommendedName>
</protein>
<dbReference type="Gene3D" id="1.10.443.10">
    <property type="entry name" value="Intergrase catalytic core"/>
    <property type="match status" value="1"/>
</dbReference>
<evidence type="ECO:0000313" key="4">
    <source>
        <dbReference type="Proteomes" id="UP001499967"/>
    </source>
</evidence>
<feature type="domain" description="Tyr recombinase" evidence="2">
    <location>
        <begin position="1"/>
        <end position="88"/>
    </location>
</feature>